<dbReference type="InterPro" id="IPR011333">
    <property type="entry name" value="SKP1/BTB/POZ_sf"/>
</dbReference>
<feature type="domain" description="BTB" evidence="2">
    <location>
        <begin position="127"/>
        <end position="183"/>
    </location>
</feature>
<dbReference type="PANTHER" id="PTHR47843:SF2">
    <property type="entry name" value="BTB DOMAIN-CONTAINING PROTEIN"/>
    <property type="match status" value="1"/>
</dbReference>
<dbReference type="CDD" id="cd18186">
    <property type="entry name" value="BTB_POZ_ZBTB_KLHL-like"/>
    <property type="match status" value="1"/>
</dbReference>
<dbReference type="AlphaFoldDB" id="A0AAE0WT99"/>
<dbReference type="PROSITE" id="PS50097">
    <property type="entry name" value="BTB"/>
    <property type="match status" value="1"/>
</dbReference>
<feature type="region of interest" description="Disordered" evidence="1">
    <location>
        <begin position="1"/>
        <end position="84"/>
    </location>
</feature>
<dbReference type="Gene3D" id="3.30.710.10">
    <property type="entry name" value="Potassium Channel Kv1.1, Chain A"/>
    <property type="match status" value="1"/>
</dbReference>
<comment type="caution">
    <text evidence="3">The sequence shown here is derived from an EMBL/GenBank/DDBJ whole genome shotgun (WGS) entry which is preliminary data.</text>
</comment>
<protein>
    <recommendedName>
        <fullName evidence="2">BTB domain-containing protein</fullName>
    </recommendedName>
</protein>
<evidence type="ECO:0000256" key="1">
    <source>
        <dbReference type="SAM" id="MobiDB-lite"/>
    </source>
</evidence>
<evidence type="ECO:0000313" key="3">
    <source>
        <dbReference type="EMBL" id="KAK3677204.1"/>
    </source>
</evidence>
<feature type="compositionally biased region" description="Low complexity" evidence="1">
    <location>
        <begin position="56"/>
        <end position="69"/>
    </location>
</feature>
<dbReference type="Pfam" id="PF00651">
    <property type="entry name" value="BTB"/>
    <property type="match status" value="1"/>
</dbReference>
<dbReference type="Proteomes" id="UP001274830">
    <property type="component" value="Unassembled WGS sequence"/>
</dbReference>
<accession>A0AAE0WT99</accession>
<feature type="region of interest" description="Disordered" evidence="1">
    <location>
        <begin position="194"/>
        <end position="217"/>
    </location>
</feature>
<sequence length="445" mass="48432">MALQLTGRPSIVPAVQEVPSPASSTDSLDTRGEDEEGQQQQIVSRSERQGGRYRNAHAPLAATAGTATTKSRSGRTKRSPSRLPLRTVFRNSTEVVDVFVGGGTALMTSPTSEKSGNGGSKSSPMTYTVHKELLTSASPFFAAALNGTFAEGLEQAVKLPEEKPEIFEWFLQWLYTGSLSVAGESGGFTTGWGSGGAHAHAQSHDHSHQSAHHPYQQTRTIRDDIDAQLRTDGDLRNHAGSPKYFLLMDLYALSDRLLTTQLSNHILSTLARLSETTNSVPTPSDTFILYDSIRDTSPLRTLILDLFAYKKTDKLLETHKDDWHPRFLRELVVKLKRPGAGTETVERHDLQAWRPEQWSATRACERCREVVKPGMSCDKCVECGKVFCGGCLRRCGGVGGQGQGPVGVGTAGWGWGGLDTGGCKPWMGRGLCGRYHEHTEGEGCC</sequence>
<keyword evidence="4" id="KW-1185">Reference proteome</keyword>
<gene>
    <name evidence="3" type="ORF">LTR78_002742</name>
</gene>
<reference evidence="3" key="1">
    <citation type="submission" date="2023-07" db="EMBL/GenBank/DDBJ databases">
        <title>Black Yeasts Isolated from many extreme environments.</title>
        <authorList>
            <person name="Coleine C."/>
            <person name="Stajich J.E."/>
            <person name="Selbmann L."/>
        </authorList>
    </citation>
    <scope>NUCLEOTIDE SEQUENCE</scope>
    <source>
        <strain evidence="3">CCFEE 5485</strain>
    </source>
</reference>
<dbReference type="InterPro" id="IPR000210">
    <property type="entry name" value="BTB/POZ_dom"/>
</dbReference>
<evidence type="ECO:0000313" key="4">
    <source>
        <dbReference type="Proteomes" id="UP001274830"/>
    </source>
</evidence>
<proteinExistence type="predicted"/>
<name>A0AAE0WT99_9PEZI</name>
<dbReference type="EMBL" id="JAUTXT010000007">
    <property type="protein sequence ID" value="KAK3677204.1"/>
    <property type="molecule type" value="Genomic_DNA"/>
</dbReference>
<dbReference type="PANTHER" id="PTHR47843">
    <property type="entry name" value="BTB DOMAIN-CONTAINING PROTEIN-RELATED"/>
    <property type="match status" value="1"/>
</dbReference>
<dbReference type="SUPFAM" id="SSF54695">
    <property type="entry name" value="POZ domain"/>
    <property type="match status" value="1"/>
</dbReference>
<organism evidence="3 4">
    <name type="scientific">Recurvomyces mirabilis</name>
    <dbReference type="NCBI Taxonomy" id="574656"/>
    <lineage>
        <taxon>Eukaryota</taxon>
        <taxon>Fungi</taxon>
        <taxon>Dikarya</taxon>
        <taxon>Ascomycota</taxon>
        <taxon>Pezizomycotina</taxon>
        <taxon>Dothideomycetes</taxon>
        <taxon>Dothideomycetidae</taxon>
        <taxon>Mycosphaerellales</taxon>
        <taxon>Teratosphaeriaceae</taxon>
        <taxon>Recurvomyces</taxon>
    </lineage>
</organism>
<evidence type="ECO:0000259" key="2">
    <source>
        <dbReference type="PROSITE" id="PS50097"/>
    </source>
</evidence>